<gene>
    <name evidence="1" type="ORF">ABV300_02355</name>
</gene>
<organism evidence="1">
    <name type="scientific">Dehalogenimonas sp. 4OHTPN</name>
    <dbReference type="NCBI Taxonomy" id="3166643"/>
    <lineage>
        <taxon>Bacteria</taxon>
        <taxon>Bacillati</taxon>
        <taxon>Chloroflexota</taxon>
        <taxon>Dehalococcoidia</taxon>
        <taxon>Dehalococcoidales</taxon>
        <taxon>Dehalococcoidaceae</taxon>
        <taxon>Dehalogenimonas</taxon>
    </lineage>
</organism>
<dbReference type="EMBL" id="CP159307">
    <property type="protein sequence ID" value="XCH33735.1"/>
    <property type="molecule type" value="Genomic_DNA"/>
</dbReference>
<sequence length="98" mass="10794">MPIRWSALKVSEAMDMVEELIDQAAEPLEQARLVAIAARGIADIPQYVDERLVHLISSIGRIDHIRSSIKAVRESLPNGAVAEEQHRIKCGDQLALVA</sequence>
<reference evidence="1" key="1">
    <citation type="submission" date="2024-06" db="EMBL/GenBank/DDBJ databases">
        <title>A Novel Isolate, Dehalogenimonas sp. Strain 4OHTPN, Dechlorinates Aromatic 4 Hydroxy chlorothalonil by a Novel Reductive Dehalogenase.</title>
        <authorList>
            <person name="Liu G."/>
        </authorList>
    </citation>
    <scope>NUCLEOTIDE SEQUENCE</scope>
    <source>
        <strain evidence="1">4OHTPN</strain>
    </source>
</reference>
<dbReference type="AlphaFoldDB" id="A0AAU8GAQ9"/>
<name>A0AAU8GAQ9_9CHLR</name>
<evidence type="ECO:0000313" key="1">
    <source>
        <dbReference type="EMBL" id="XCH33735.1"/>
    </source>
</evidence>
<dbReference type="RefSeq" id="WP_353714945.1">
    <property type="nucleotide sequence ID" value="NZ_CP159307.1"/>
</dbReference>
<accession>A0AAU8GAQ9</accession>
<proteinExistence type="predicted"/>
<protein>
    <submittedName>
        <fullName evidence="1">Uncharacterized protein</fullName>
    </submittedName>
</protein>